<sequence>MVDLSKPIAADPAKHRDQLFERFEALRTKETFCDVTVAVKGKEFKAHKVVLAAASPFFLSLWESNMIESNEQRIEIKLEEATASVMEDVLRYIYTGNASVTEENCHKLIATANYLLLPGLKTLAVAVLKGKLTVENCVCNYYYADKYHCEELKRACRTVIHSNFTAVMDTEDFLNLEIKQVVEWVSSDDIKVSSEKEVFKGIVKWVSYNRSEREGFFLDLLRHIRLRSIPHNFLLKDIVKEELVTRNNDCLNYLLGSMESIIIPTEESLTKAPRNCLKVQVEGIFVCGGRRALCYLPHVDAWYQIGKMTFEHQNHAAIQYREKVYIFSKQEVHVSSDVHVIEYYVPSTNCWGSIQTDFGYDEQFSSLSVLSGYSYLYALTNDADIPESTVFSYDPDENFWKVKGDEDSRNRWGACGIANGPYLYIVGGTDRENSTATGITKVEKFDPSNVSFEEVAPLNEARHDAFGAAMNDKIYVAGGIQMKELRSILLNTCEVYTPSNNEWHLMASLQVPRHSASMVCFKGALYVIGGSKNTDNQVAARETSVETFDFETSEWKVKSTIPLSLGSVEERNKQIHFKACFATIHRDVLENIIGTDVHVNHNWR</sequence>
<dbReference type="InterPro" id="IPR015915">
    <property type="entry name" value="Kelch-typ_b-propeller"/>
</dbReference>
<dbReference type="PANTHER" id="PTHR45632:SF17">
    <property type="entry name" value="KELCH-LIKE PROTEIN 31"/>
    <property type="match status" value="1"/>
</dbReference>
<reference evidence="4 5" key="1">
    <citation type="submission" date="2022-05" db="EMBL/GenBank/DDBJ databases">
        <authorList>
            <consortium name="Genoscope - CEA"/>
            <person name="William W."/>
        </authorList>
    </citation>
    <scope>NUCLEOTIDE SEQUENCE [LARGE SCALE GENOMIC DNA]</scope>
</reference>
<keyword evidence="5" id="KW-1185">Reference proteome</keyword>
<evidence type="ECO:0000313" key="4">
    <source>
        <dbReference type="EMBL" id="CAH3105991.1"/>
    </source>
</evidence>
<dbReference type="CDD" id="cd18186">
    <property type="entry name" value="BTB_POZ_ZBTB_KLHL-like"/>
    <property type="match status" value="1"/>
</dbReference>
<proteinExistence type="predicted"/>
<evidence type="ECO:0000256" key="2">
    <source>
        <dbReference type="ARBA" id="ARBA00022737"/>
    </source>
</evidence>
<evidence type="ECO:0000313" key="5">
    <source>
        <dbReference type="Proteomes" id="UP001159405"/>
    </source>
</evidence>
<dbReference type="Gene3D" id="2.120.10.80">
    <property type="entry name" value="Kelch-type beta propeller"/>
    <property type="match status" value="1"/>
</dbReference>
<dbReference type="PROSITE" id="PS50097">
    <property type="entry name" value="BTB"/>
    <property type="match status" value="1"/>
</dbReference>
<dbReference type="PANTHER" id="PTHR45632">
    <property type="entry name" value="LD33804P"/>
    <property type="match status" value="1"/>
</dbReference>
<dbReference type="InterPro" id="IPR006652">
    <property type="entry name" value="Kelch_1"/>
</dbReference>
<feature type="domain" description="BTB" evidence="3">
    <location>
        <begin position="33"/>
        <end position="102"/>
    </location>
</feature>
<dbReference type="InterPro" id="IPR000210">
    <property type="entry name" value="BTB/POZ_dom"/>
</dbReference>
<keyword evidence="2" id="KW-0677">Repeat</keyword>
<dbReference type="SUPFAM" id="SSF117281">
    <property type="entry name" value="Kelch motif"/>
    <property type="match status" value="2"/>
</dbReference>
<accession>A0ABN8NEE8</accession>
<comment type="caution">
    <text evidence="4">The sequence shown here is derived from an EMBL/GenBank/DDBJ whole genome shotgun (WGS) entry which is preliminary data.</text>
</comment>
<gene>
    <name evidence="4" type="ORF">PLOB_00013949</name>
</gene>
<dbReference type="Pfam" id="PF00651">
    <property type="entry name" value="BTB"/>
    <property type="match status" value="1"/>
</dbReference>
<dbReference type="InterPro" id="IPR011333">
    <property type="entry name" value="SKP1/BTB/POZ_sf"/>
</dbReference>
<dbReference type="SMART" id="SM00875">
    <property type="entry name" value="BACK"/>
    <property type="match status" value="1"/>
</dbReference>
<keyword evidence="1" id="KW-0880">Kelch repeat</keyword>
<dbReference type="Pfam" id="PF07707">
    <property type="entry name" value="BACK"/>
    <property type="match status" value="1"/>
</dbReference>
<dbReference type="Gene3D" id="1.25.40.420">
    <property type="match status" value="1"/>
</dbReference>
<dbReference type="Gene3D" id="3.30.710.10">
    <property type="entry name" value="Potassium Channel Kv1.1, Chain A"/>
    <property type="match status" value="1"/>
</dbReference>
<organism evidence="4 5">
    <name type="scientific">Porites lobata</name>
    <dbReference type="NCBI Taxonomy" id="104759"/>
    <lineage>
        <taxon>Eukaryota</taxon>
        <taxon>Metazoa</taxon>
        <taxon>Cnidaria</taxon>
        <taxon>Anthozoa</taxon>
        <taxon>Hexacorallia</taxon>
        <taxon>Scleractinia</taxon>
        <taxon>Fungiina</taxon>
        <taxon>Poritidae</taxon>
        <taxon>Porites</taxon>
    </lineage>
</organism>
<dbReference type="SMART" id="SM00225">
    <property type="entry name" value="BTB"/>
    <property type="match status" value="1"/>
</dbReference>
<dbReference type="EMBL" id="CALNXK010000018">
    <property type="protein sequence ID" value="CAH3105991.1"/>
    <property type="molecule type" value="Genomic_DNA"/>
</dbReference>
<dbReference type="Pfam" id="PF01344">
    <property type="entry name" value="Kelch_1"/>
    <property type="match status" value="2"/>
</dbReference>
<dbReference type="SMART" id="SM00612">
    <property type="entry name" value="Kelch"/>
    <property type="match status" value="4"/>
</dbReference>
<dbReference type="SUPFAM" id="SSF54695">
    <property type="entry name" value="POZ domain"/>
    <property type="match status" value="1"/>
</dbReference>
<dbReference type="InterPro" id="IPR011705">
    <property type="entry name" value="BACK"/>
</dbReference>
<dbReference type="InterPro" id="IPR017096">
    <property type="entry name" value="BTB-kelch_protein"/>
</dbReference>
<dbReference type="Proteomes" id="UP001159405">
    <property type="component" value="Unassembled WGS sequence"/>
</dbReference>
<evidence type="ECO:0000256" key="1">
    <source>
        <dbReference type="ARBA" id="ARBA00022441"/>
    </source>
</evidence>
<dbReference type="PIRSF" id="PIRSF037037">
    <property type="entry name" value="Kelch-like_protein_gigaxonin"/>
    <property type="match status" value="1"/>
</dbReference>
<evidence type="ECO:0000259" key="3">
    <source>
        <dbReference type="PROSITE" id="PS50097"/>
    </source>
</evidence>
<protein>
    <recommendedName>
        <fullName evidence="3">BTB domain-containing protein</fullName>
    </recommendedName>
</protein>
<name>A0ABN8NEE8_9CNID</name>